<sequence>MNTPTRLERNSTSHSFMIDQILGRPSEKLKRLQVLLVSISWIAVLMLGPRTPPGAKRLSAILKGLSPWQIYIFSMTSMYIIKNIDRLFGAVPPEPLKNLYTRSFYRAIWISTALDAGFWTAMNIRSTRIRNLASIIFSGYYLIFADQAERTVARYRANINVDMLRVSWSKSQNPYLSAVQWFFSPTLRLYTPLKVKRPSESRYKSSIKGMLYFEGSAEQLRKASKVLLHFPGGGFVTMDPIDHNIYLKYWAKKLRIPIFSINYRKAPEYPYPAGLYDCYESYLAIIQTKGQCIGLSGQRIPEIVLFGDSAGGNFVATTVIKILEEKSKQMLPLPSGIVLAYPCLDLNYTSWLTPEQARYILGSKSESEKEMPKKAAPSTLNLVRSTYSTVSGLAGHPKKLPSFSFDKIEPADVLMDEDLKQQGRISPTTKKPALSNDESSRLQVTSRVAYVCDPIITPEMLRAMAILYLSPKSSPDFENDYLLSPVKAPLEILAQFPRTYIMCGEVDPLVDDSVLFAGRLKEAKLRYPELSPYNEKNSSQASDIDDIVKVMLIRGFSHGFLQLLPFLPEAKIARERCRVWIKALFDFASSYESDDELEASDDDSIDSEEFAQFKEYTMSDMQSETEASAAHLSTAESDRSDEGNDQLEFSSSRSLLSKTNTPERSDSRKAVRIRKNQLKLNRHSTWEKSNMLTEASLLERRLANISQDLGSSEAELNRTDSHD</sequence>
<feature type="domain" description="Alpha/beta hydrolase fold-3" evidence="2">
    <location>
        <begin position="419"/>
        <end position="524"/>
    </location>
</feature>
<reference evidence="4" key="1">
    <citation type="submission" date="2016-02" db="EMBL/GenBank/DDBJ databases">
        <title>Comparative genomics of biotechnologically important yeasts.</title>
        <authorList>
            <consortium name="DOE Joint Genome Institute"/>
            <person name="Riley R."/>
            <person name="Haridas S."/>
            <person name="Wolfe K.H."/>
            <person name="Lopes M.R."/>
            <person name="Hittinger C.T."/>
            <person name="Goker M."/>
            <person name="Salamov A."/>
            <person name="Wisecaver J."/>
            <person name="Long T.M."/>
            <person name="Aerts A.L."/>
            <person name="Barry K."/>
            <person name="Choi C."/>
            <person name="Clum A."/>
            <person name="Coughlan A.Y."/>
            <person name="Deshpande S."/>
            <person name="Douglass A.P."/>
            <person name="Hanson S.J."/>
            <person name="Klenk H.-P."/>
            <person name="Labutti K."/>
            <person name="Lapidus A."/>
            <person name="Lindquist E."/>
            <person name="Lipzen A."/>
            <person name="Meier-Kolthoff J.P."/>
            <person name="Ohm R.A."/>
            <person name="Otillar R.P."/>
            <person name="Pangilinan J."/>
            <person name="Peng Y."/>
            <person name="Rokas A."/>
            <person name="Rosa C.A."/>
            <person name="Scheuner C."/>
            <person name="Sibirny A.A."/>
            <person name="Slot J.C."/>
            <person name="Stielow J.B."/>
            <person name="Sun H."/>
            <person name="Kurtzman C.P."/>
            <person name="Blackwell M."/>
            <person name="Jeffries T.W."/>
            <person name="Grigoriev I.V."/>
        </authorList>
    </citation>
    <scope>NUCLEOTIDE SEQUENCE [LARGE SCALE GENOMIC DNA]</scope>
    <source>
        <strain evidence="4">NRRL Y-17796</strain>
    </source>
</reference>
<dbReference type="Proteomes" id="UP000095023">
    <property type="component" value="Unassembled WGS sequence"/>
</dbReference>
<dbReference type="InterPro" id="IPR029058">
    <property type="entry name" value="AB_hydrolase_fold"/>
</dbReference>
<gene>
    <name evidence="3" type="ORF">CANCADRAFT_110684</name>
</gene>
<name>A0A1E4TG78_9ASCO</name>
<dbReference type="Pfam" id="PF07859">
    <property type="entry name" value="Abhydrolase_3"/>
    <property type="match status" value="2"/>
</dbReference>
<keyword evidence="4" id="KW-1185">Reference proteome</keyword>
<evidence type="ECO:0000259" key="2">
    <source>
        <dbReference type="Pfam" id="PF07859"/>
    </source>
</evidence>
<evidence type="ECO:0000313" key="4">
    <source>
        <dbReference type="Proteomes" id="UP000095023"/>
    </source>
</evidence>
<dbReference type="PANTHER" id="PTHR23025:SF3">
    <property type="entry name" value="HORMONE-SENSITIVE LIPASE"/>
    <property type="match status" value="1"/>
</dbReference>
<feature type="domain" description="Alpha/beta hydrolase fold-3" evidence="2">
    <location>
        <begin position="227"/>
        <end position="353"/>
    </location>
</feature>
<dbReference type="EMBL" id="KV453842">
    <property type="protein sequence ID" value="ODV90782.1"/>
    <property type="molecule type" value="Genomic_DNA"/>
</dbReference>
<protein>
    <recommendedName>
        <fullName evidence="2">Alpha/beta hydrolase fold-3 domain-containing protein</fullName>
    </recommendedName>
</protein>
<dbReference type="GO" id="GO:0019433">
    <property type="term" value="P:triglyceride catabolic process"/>
    <property type="evidence" value="ECO:0007669"/>
    <property type="project" value="TreeGrafter"/>
</dbReference>
<accession>A0A1E4TG78</accession>
<dbReference type="OrthoDB" id="408631at2759"/>
<dbReference type="PANTHER" id="PTHR23025">
    <property type="entry name" value="TRIACYLGLYCEROL LIPASE"/>
    <property type="match status" value="1"/>
</dbReference>
<evidence type="ECO:0000256" key="1">
    <source>
        <dbReference type="SAM" id="MobiDB-lite"/>
    </source>
</evidence>
<evidence type="ECO:0000313" key="3">
    <source>
        <dbReference type="EMBL" id="ODV90782.1"/>
    </source>
</evidence>
<dbReference type="Gene3D" id="3.40.50.1820">
    <property type="entry name" value="alpha/beta hydrolase"/>
    <property type="match status" value="1"/>
</dbReference>
<dbReference type="InterPro" id="IPR013094">
    <property type="entry name" value="AB_hydrolase_3"/>
</dbReference>
<dbReference type="GO" id="GO:0005829">
    <property type="term" value="C:cytosol"/>
    <property type="evidence" value="ECO:0007669"/>
    <property type="project" value="TreeGrafter"/>
</dbReference>
<organism evidence="3 4">
    <name type="scientific">Tortispora caseinolytica NRRL Y-17796</name>
    <dbReference type="NCBI Taxonomy" id="767744"/>
    <lineage>
        <taxon>Eukaryota</taxon>
        <taxon>Fungi</taxon>
        <taxon>Dikarya</taxon>
        <taxon>Ascomycota</taxon>
        <taxon>Saccharomycotina</taxon>
        <taxon>Trigonopsidomycetes</taxon>
        <taxon>Trigonopsidales</taxon>
        <taxon>Trigonopsidaceae</taxon>
        <taxon>Tortispora</taxon>
    </lineage>
</organism>
<feature type="region of interest" description="Disordered" evidence="1">
    <location>
        <begin position="621"/>
        <end position="674"/>
    </location>
</feature>
<feature type="compositionally biased region" description="Polar residues" evidence="1">
    <location>
        <begin position="647"/>
        <end position="660"/>
    </location>
</feature>
<dbReference type="GO" id="GO:0004771">
    <property type="term" value="F:sterol ester esterase activity"/>
    <property type="evidence" value="ECO:0007669"/>
    <property type="project" value="TreeGrafter"/>
</dbReference>
<dbReference type="SUPFAM" id="SSF53474">
    <property type="entry name" value="alpha/beta-Hydrolases"/>
    <property type="match status" value="1"/>
</dbReference>
<proteinExistence type="predicted"/>
<dbReference type="AlphaFoldDB" id="A0A1E4TG78"/>
<dbReference type="GO" id="GO:0004806">
    <property type="term" value="F:triacylglycerol lipase activity"/>
    <property type="evidence" value="ECO:0007669"/>
    <property type="project" value="TreeGrafter"/>
</dbReference>